<evidence type="ECO:0000256" key="2">
    <source>
        <dbReference type="ARBA" id="ARBA00022475"/>
    </source>
</evidence>
<dbReference type="PANTHER" id="PTHR30086">
    <property type="entry name" value="ARGININE EXPORTER PROTEIN ARGO"/>
    <property type="match status" value="1"/>
</dbReference>
<evidence type="ECO:0000256" key="4">
    <source>
        <dbReference type="ARBA" id="ARBA00022989"/>
    </source>
</evidence>
<evidence type="ECO:0000313" key="8">
    <source>
        <dbReference type="Proteomes" id="UP000268529"/>
    </source>
</evidence>
<feature type="transmembrane region" description="Helical" evidence="6">
    <location>
        <begin position="66"/>
        <end position="84"/>
    </location>
</feature>
<keyword evidence="4 6" id="KW-1133">Transmembrane helix</keyword>
<comment type="subcellular location">
    <subcellularLocation>
        <location evidence="1">Cell membrane</location>
        <topology evidence="1">Multi-pass membrane protein</topology>
    </subcellularLocation>
</comment>
<feature type="transmembrane region" description="Helical" evidence="6">
    <location>
        <begin position="145"/>
        <end position="167"/>
    </location>
</feature>
<keyword evidence="2" id="KW-1003">Cell membrane</keyword>
<feature type="transmembrane region" description="Helical" evidence="6">
    <location>
        <begin position="6"/>
        <end position="23"/>
    </location>
</feature>
<evidence type="ECO:0000256" key="6">
    <source>
        <dbReference type="SAM" id="Phobius"/>
    </source>
</evidence>
<evidence type="ECO:0000256" key="3">
    <source>
        <dbReference type="ARBA" id="ARBA00022692"/>
    </source>
</evidence>
<gene>
    <name evidence="7" type="primary">rhtB</name>
    <name evidence="7" type="ORF">NCTC8529_00492</name>
</gene>
<evidence type="ECO:0000256" key="1">
    <source>
        <dbReference type="ARBA" id="ARBA00004651"/>
    </source>
</evidence>
<dbReference type="Pfam" id="PF01810">
    <property type="entry name" value="LysE"/>
    <property type="match status" value="1"/>
</dbReference>
<accession>A0AAX3FID1</accession>
<proteinExistence type="predicted"/>
<evidence type="ECO:0000256" key="5">
    <source>
        <dbReference type="ARBA" id="ARBA00023136"/>
    </source>
</evidence>
<dbReference type="Proteomes" id="UP000268529">
    <property type="component" value="Chromosome"/>
</dbReference>
<dbReference type="GO" id="GO:0015171">
    <property type="term" value="F:amino acid transmembrane transporter activity"/>
    <property type="evidence" value="ECO:0007669"/>
    <property type="project" value="TreeGrafter"/>
</dbReference>
<feature type="transmembrane region" description="Helical" evidence="6">
    <location>
        <begin position="179"/>
        <end position="200"/>
    </location>
</feature>
<dbReference type="EMBL" id="LR134310">
    <property type="protein sequence ID" value="VEE89844.1"/>
    <property type="molecule type" value="Genomic_DNA"/>
</dbReference>
<evidence type="ECO:0000313" key="7">
    <source>
        <dbReference type="EMBL" id="VEE89844.1"/>
    </source>
</evidence>
<dbReference type="GO" id="GO:0005886">
    <property type="term" value="C:plasma membrane"/>
    <property type="evidence" value="ECO:0007669"/>
    <property type="project" value="UniProtKB-SubCell"/>
</dbReference>
<name>A0AAX3FID1_ACTEU</name>
<dbReference type="InterPro" id="IPR001123">
    <property type="entry name" value="LeuE-type"/>
</dbReference>
<dbReference type="AlphaFoldDB" id="A0AAX3FID1"/>
<protein>
    <submittedName>
        <fullName evidence="7">Threonine efflux protein</fullName>
    </submittedName>
</protein>
<keyword evidence="5 6" id="KW-0472">Membrane</keyword>
<reference evidence="7 8" key="1">
    <citation type="submission" date="2018-12" db="EMBL/GenBank/DDBJ databases">
        <authorList>
            <consortium name="Pathogen Informatics"/>
        </authorList>
    </citation>
    <scope>NUCLEOTIDE SEQUENCE [LARGE SCALE GENOMIC DNA]</scope>
    <source>
        <strain evidence="7 8">NCTC8529</strain>
    </source>
</reference>
<sequence length="209" mass="22767">MLMTIFIVQLIGLISPGPDFFYISRKAASDNTRNAICACVGISIGVAIWAVVAVFGLSVLSQTTHIIQYIIMILGGSFLAYMGVKMVQVTQNAKFDESKAKVVQTTIRQEILKALSVNIANAKIAVFFSSVLSGYVAQLSNITDLLAVLMILVGSAFVYFLLVSLLFSRKPIRNFYAKYSRYIDNVAGVIFILFGMILIFDGIKGLIGG</sequence>
<feature type="transmembrane region" description="Helical" evidence="6">
    <location>
        <begin position="120"/>
        <end position="139"/>
    </location>
</feature>
<dbReference type="PANTHER" id="PTHR30086:SF19">
    <property type="entry name" value="THREONINE EFFLUX PROTEIN"/>
    <property type="match status" value="1"/>
</dbReference>
<organism evidence="7 8">
    <name type="scientific">Actinobacillus equuli</name>
    <dbReference type="NCBI Taxonomy" id="718"/>
    <lineage>
        <taxon>Bacteria</taxon>
        <taxon>Pseudomonadati</taxon>
        <taxon>Pseudomonadota</taxon>
        <taxon>Gammaproteobacteria</taxon>
        <taxon>Pasteurellales</taxon>
        <taxon>Pasteurellaceae</taxon>
        <taxon>Actinobacillus</taxon>
    </lineage>
</organism>
<keyword evidence="3 6" id="KW-0812">Transmembrane</keyword>
<feature type="transmembrane region" description="Helical" evidence="6">
    <location>
        <begin position="35"/>
        <end position="60"/>
    </location>
</feature>